<dbReference type="AlphaFoldDB" id="A0A3N4N402"/>
<protein>
    <recommendedName>
        <fullName evidence="3">T4 beta protein</fullName>
    </recommendedName>
</protein>
<evidence type="ECO:0000313" key="2">
    <source>
        <dbReference type="Proteomes" id="UP000279089"/>
    </source>
</evidence>
<comment type="caution">
    <text evidence="1">The sequence shown here is derived from an EMBL/GenBank/DDBJ whole genome shotgun (WGS) entry which is preliminary data.</text>
</comment>
<dbReference type="Proteomes" id="UP000279089">
    <property type="component" value="Unassembled WGS sequence"/>
</dbReference>
<sequence length="361" mass="41655">MRNDFYLPILKSKDGEFTALSRLTVSHKKWIVPLFEVTPLEWDHAERKKPKTLDEHAESFCKKIVKRWGNGDCFVDTVLLNFRNVDNTPIIGLIFEMLSRENIVPKPVIHLSSTSRLISTVDRICRKYSIQEIAVRITPGDALSPDLETEIDKMLTQLRFSPRQCHLIFDLKESNFSDVNGFSESIVSLLEAFPYLNKWKSFSLVGTSFPPSRSIKEGVSEWDRNEWKFYLEVLKRLAGVSYSREINYGDYSIVSPEYFEFNPKTMSSSANIKYTHDEKWIVVKGKALKDSSTYQQYRKLANDLYGSKYYMGEGYSEGDLHIAKCVREEITPGSPNVWIWVGSNHHFTKVVNDLFSILALS</sequence>
<dbReference type="RefSeq" id="WP_120515490.1">
    <property type="nucleotide sequence ID" value="NZ_QXZY01000003.1"/>
</dbReference>
<dbReference type="InterPro" id="IPR025683">
    <property type="entry name" value="Protein_beta"/>
</dbReference>
<dbReference type="OrthoDB" id="1492299at2"/>
<keyword evidence="2" id="KW-1185">Reference proteome</keyword>
<dbReference type="Pfam" id="PF14350">
    <property type="entry name" value="Beta_protein"/>
    <property type="match status" value="1"/>
</dbReference>
<proteinExistence type="predicted"/>
<name>A0A3N4N402_9BACT</name>
<evidence type="ECO:0008006" key="3">
    <source>
        <dbReference type="Google" id="ProtNLM"/>
    </source>
</evidence>
<accession>A0A3N4N402</accession>
<dbReference type="EMBL" id="RMBX01000002">
    <property type="protein sequence ID" value="RPD42363.1"/>
    <property type="molecule type" value="Genomic_DNA"/>
</dbReference>
<gene>
    <name evidence="1" type="ORF">EG028_04075</name>
</gene>
<organism evidence="1 2">
    <name type="scientific">Chitinophaga barathri</name>
    <dbReference type="NCBI Taxonomy" id="1647451"/>
    <lineage>
        <taxon>Bacteria</taxon>
        <taxon>Pseudomonadati</taxon>
        <taxon>Bacteroidota</taxon>
        <taxon>Chitinophagia</taxon>
        <taxon>Chitinophagales</taxon>
        <taxon>Chitinophagaceae</taxon>
        <taxon>Chitinophaga</taxon>
    </lineage>
</organism>
<reference evidence="2" key="1">
    <citation type="submission" date="2018-11" db="EMBL/GenBank/DDBJ databases">
        <title>Chitinophaga lutea sp.nov., isolate from arsenic contaminated soil.</title>
        <authorList>
            <person name="Zong Y."/>
        </authorList>
    </citation>
    <scope>NUCLEOTIDE SEQUENCE [LARGE SCALE GENOMIC DNA]</scope>
    <source>
        <strain evidence="2">YLT18</strain>
    </source>
</reference>
<evidence type="ECO:0000313" key="1">
    <source>
        <dbReference type="EMBL" id="RPD42363.1"/>
    </source>
</evidence>